<name>A0A2C9NWX1_SALET</name>
<organism evidence="2 3">
    <name type="scientific">Salmonella enterica subsp. enterica serovar Macclesfield str. S-1643</name>
    <dbReference type="NCBI Taxonomy" id="1242107"/>
    <lineage>
        <taxon>Bacteria</taxon>
        <taxon>Pseudomonadati</taxon>
        <taxon>Pseudomonadota</taxon>
        <taxon>Gammaproteobacteria</taxon>
        <taxon>Enterobacterales</taxon>
        <taxon>Enterobacteriaceae</taxon>
        <taxon>Salmonella</taxon>
    </lineage>
</organism>
<protein>
    <recommendedName>
        <fullName evidence="4">SinI protein</fullName>
    </recommendedName>
</protein>
<evidence type="ECO:0008006" key="4">
    <source>
        <dbReference type="Google" id="ProtNLM"/>
    </source>
</evidence>
<evidence type="ECO:0000313" key="2">
    <source>
        <dbReference type="EMBL" id="ASG15637.1"/>
    </source>
</evidence>
<dbReference type="NCBIfam" id="NF040711">
    <property type="entry name" value="partner_SinI"/>
    <property type="match status" value="1"/>
</dbReference>
<evidence type="ECO:0000313" key="3">
    <source>
        <dbReference type="Proteomes" id="UP000197157"/>
    </source>
</evidence>
<gene>
    <name evidence="2" type="ORF">LFZ25_06570</name>
</gene>
<feature type="chain" id="PRO_5012541991" description="SinI protein" evidence="1">
    <location>
        <begin position="30"/>
        <end position="318"/>
    </location>
</feature>
<sequence>MQVMLKKRLTKVALALAVAGYCVVPAASADGNLKGVNDVWQVSASTGTIQGTAPRIKLPGAPDSPDIGANVKVTIDRGGRTVATEGDKQLHIGDKITVEWAINDTEGDKDTNNAKTIPTIQWMRYTDQSKSDAELATGEGAAGSTTYTVTEDDAGLYIGLRLTPTTETGDPNVGALVDLADISSSAGGGADDDDIPTGPVVDDSVVVAIYDAADTKTNLLKDPNAKLQTGHTYVAGLYKDANRNGTYDQGEQNVTSKYDYQWVFTGQSAQLKTAGGESTVINGNLVVPVTNAEATGIFATAGADGVQGYGLSIKYRLK</sequence>
<dbReference type="EMBL" id="CP022117">
    <property type="protein sequence ID" value="ASG15637.1"/>
    <property type="molecule type" value="Genomic_DNA"/>
</dbReference>
<dbReference type="Proteomes" id="UP000197157">
    <property type="component" value="Chromosome"/>
</dbReference>
<feature type="signal peptide" evidence="1">
    <location>
        <begin position="1"/>
        <end position="29"/>
    </location>
</feature>
<evidence type="ECO:0000256" key="1">
    <source>
        <dbReference type="SAM" id="SignalP"/>
    </source>
</evidence>
<reference evidence="2 3" key="1">
    <citation type="submission" date="2017-06" db="EMBL/GenBank/DDBJ databases">
        <title>Salmonella reference genomes for public health.</title>
        <authorList>
            <person name="Robertson J."/>
            <person name="Yoshida C."/>
            <person name="Gurnik S."/>
            <person name="Nash J."/>
        </authorList>
    </citation>
    <scope>NUCLEOTIDE SEQUENCE [LARGE SCALE GENOMIC DNA]</scope>
    <source>
        <strain evidence="2 3">S-1643</strain>
    </source>
</reference>
<keyword evidence="1" id="KW-0732">Signal</keyword>
<accession>A0A2C9NWX1</accession>
<dbReference type="AlphaFoldDB" id="A0A2C9NWX1"/>
<proteinExistence type="predicted"/>
<dbReference type="RefSeq" id="WP_080245798.1">
    <property type="nucleotide sequence ID" value="NZ_CP022117.1"/>
</dbReference>
<dbReference type="InterPro" id="IPR047745">
    <property type="entry name" value="SinI-like"/>
</dbReference>